<dbReference type="InParanoid" id="G9MHW7"/>
<accession>G9MHW7</accession>
<reference evidence="2 3" key="1">
    <citation type="journal article" date="2011" name="Genome Biol.">
        <title>Comparative genome sequence analysis underscores mycoparasitism as the ancestral life style of Trichoderma.</title>
        <authorList>
            <person name="Kubicek C.P."/>
            <person name="Herrera-Estrella A."/>
            <person name="Seidl-Seiboth V."/>
            <person name="Martinez D.A."/>
            <person name="Druzhinina I.S."/>
            <person name="Thon M."/>
            <person name="Zeilinger S."/>
            <person name="Casas-Flores S."/>
            <person name="Horwitz B.A."/>
            <person name="Mukherjee P.K."/>
            <person name="Mukherjee M."/>
            <person name="Kredics L."/>
            <person name="Alcaraz L.D."/>
            <person name="Aerts A."/>
            <person name="Antal Z."/>
            <person name="Atanasova L."/>
            <person name="Cervantes-Badillo M.G."/>
            <person name="Challacombe J."/>
            <person name="Chertkov O."/>
            <person name="McCluskey K."/>
            <person name="Coulpier F."/>
            <person name="Deshpande N."/>
            <person name="von Doehren H."/>
            <person name="Ebbole D.J."/>
            <person name="Esquivel-Naranjo E.U."/>
            <person name="Fekete E."/>
            <person name="Flipphi M."/>
            <person name="Glaser F."/>
            <person name="Gomez-Rodriguez E.Y."/>
            <person name="Gruber S."/>
            <person name="Han C."/>
            <person name="Henrissat B."/>
            <person name="Hermosa R."/>
            <person name="Hernandez-Onate M."/>
            <person name="Karaffa L."/>
            <person name="Kosti I."/>
            <person name="Le Crom S."/>
            <person name="Lindquist E."/>
            <person name="Lucas S."/>
            <person name="Luebeck M."/>
            <person name="Luebeck P.S."/>
            <person name="Margeot A."/>
            <person name="Metz B."/>
            <person name="Misra M."/>
            <person name="Nevalainen H."/>
            <person name="Omann M."/>
            <person name="Packer N."/>
            <person name="Perrone G."/>
            <person name="Uresti-Rivera E.E."/>
            <person name="Salamov A."/>
            <person name="Schmoll M."/>
            <person name="Seiboth B."/>
            <person name="Shapiro H."/>
            <person name="Sukno S."/>
            <person name="Tamayo-Ramos J.A."/>
            <person name="Tisch D."/>
            <person name="Wiest A."/>
            <person name="Wilkinson H.H."/>
            <person name="Zhang M."/>
            <person name="Coutinho P.M."/>
            <person name="Kenerley C.M."/>
            <person name="Monte E."/>
            <person name="Baker S.E."/>
            <person name="Grigoriev I.V."/>
        </authorList>
    </citation>
    <scope>NUCLEOTIDE SEQUENCE [LARGE SCALE GENOMIC DNA]</scope>
    <source>
        <strain evidence="3">Gv29-8 / FGSC 10586</strain>
    </source>
</reference>
<keyword evidence="3" id="KW-1185">Reference proteome</keyword>
<gene>
    <name evidence="2" type="ORF">TRIVIDRAFT_35448</name>
</gene>
<dbReference type="OMA" id="AKVQYWI"/>
<name>G9MHW7_HYPVG</name>
<dbReference type="RefSeq" id="XP_013960514.1">
    <property type="nucleotide sequence ID" value="XM_014105039.1"/>
</dbReference>
<comment type="caution">
    <text evidence="2">The sequence shown here is derived from an EMBL/GenBank/DDBJ whole genome shotgun (WGS) entry which is preliminary data.</text>
</comment>
<dbReference type="GeneID" id="25793439"/>
<organism evidence="2 3">
    <name type="scientific">Hypocrea virens (strain Gv29-8 / FGSC 10586)</name>
    <name type="common">Gliocladium virens</name>
    <name type="synonym">Trichoderma virens</name>
    <dbReference type="NCBI Taxonomy" id="413071"/>
    <lineage>
        <taxon>Eukaryota</taxon>
        <taxon>Fungi</taxon>
        <taxon>Dikarya</taxon>
        <taxon>Ascomycota</taxon>
        <taxon>Pezizomycotina</taxon>
        <taxon>Sordariomycetes</taxon>
        <taxon>Hypocreomycetidae</taxon>
        <taxon>Hypocreales</taxon>
        <taxon>Hypocreaceae</taxon>
        <taxon>Trichoderma</taxon>
    </lineage>
</organism>
<evidence type="ECO:0000313" key="3">
    <source>
        <dbReference type="Proteomes" id="UP000007115"/>
    </source>
</evidence>
<dbReference type="EMBL" id="ABDF02000002">
    <property type="protein sequence ID" value="EHK26303.1"/>
    <property type="molecule type" value="Genomic_DNA"/>
</dbReference>
<evidence type="ECO:0000313" key="2">
    <source>
        <dbReference type="EMBL" id="EHK26303.1"/>
    </source>
</evidence>
<dbReference type="AlphaFoldDB" id="G9MHW7"/>
<dbReference type="HOGENOM" id="CLU_1421587_0_0_1"/>
<feature type="region of interest" description="Disordered" evidence="1">
    <location>
        <begin position="1"/>
        <end position="90"/>
    </location>
</feature>
<dbReference type="eggNOG" id="ENOG502RNJK">
    <property type="taxonomic scope" value="Eukaryota"/>
</dbReference>
<dbReference type="OrthoDB" id="4898963at2759"/>
<feature type="compositionally biased region" description="Low complexity" evidence="1">
    <location>
        <begin position="1"/>
        <end position="22"/>
    </location>
</feature>
<protein>
    <submittedName>
        <fullName evidence="2">Uncharacterized protein</fullName>
    </submittedName>
</protein>
<proteinExistence type="predicted"/>
<feature type="compositionally biased region" description="Polar residues" evidence="1">
    <location>
        <begin position="23"/>
        <end position="36"/>
    </location>
</feature>
<dbReference type="VEuPathDB" id="FungiDB:TRIVIDRAFT_35448"/>
<sequence>MLLLYNSSTTQQSLSQPQLYSTAKTRTTSSPSSKMCFSTPPRPTSLPPNKPLPPLPRKPLTRLSERPESPTPYSSQNCRCRRDSDTLPPNSHQLKNLAINHYRHIEVHPARGSVPAKVQYWISADDVLNDRLKETKVPAGHWPKLVQLAKDVCGERSVNPQKEVRILTAFYSPDEEMNVEMKVESNPPNSE</sequence>
<evidence type="ECO:0000256" key="1">
    <source>
        <dbReference type="SAM" id="MobiDB-lite"/>
    </source>
</evidence>
<dbReference type="Proteomes" id="UP000007115">
    <property type="component" value="Unassembled WGS sequence"/>
</dbReference>
<feature type="compositionally biased region" description="Pro residues" evidence="1">
    <location>
        <begin position="40"/>
        <end position="57"/>
    </location>
</feature>